<dbReference type="PANTHER" id="PTHR30160">
    <property type="entry name" value="TETRAACYLDISACCHARIDE 4'-KINASE-RELATED"/>
    <property type="match status" value="1"/>
</dbReference>
<keyword evidence="2 3" id="KW-0808">Transferase</keyword>
<organism evidence="3">
    <name type="scientific">Hydrogenobacter sp</name>
    <dbReference type="NCBI Taxonomy" id="2152829"/>
    <lineage>
        <taxon>Bacteria</taxon>
        <taxon>Pseudomonadati</taxon>
        <taxon>Aquificota</taxon>
        <taxon>Aquificia</taxon>
        <taxon>Aquificales</taxon>
        <taxon>Aquificaceae</taxon>
        <taxon>Hydrogenobacter</taxon>
    </lineage>
</organism>
<dbReference type="Gene3D" id="3.40.50.2000">
    <property type="entry name" value="Glycogen Phosphorylase B"/>
    <property type="match status" value="1"/>
</dbReference>
<dbReference type="GO" id="GO:0009244">
    <property type="term" value="P:lipopolysaccharide core region biosynthetic process"/>
    <property type="evidence" value="ECO:0007669"/>
    <property type="project" value="TreeGrafter"/>
</dbReference>
<evidence type="ECO:0000313" key="3">
    <source>
        <dbReference type="EMBL" id="HEW45300.1"/>
    </source>
</evidence>
<evidence type="ECO:0000256" key="2">
    <source>
        <dbReference type="ARBA" id="ARBA00022679"/>
    </source>
</evidence>
<proteinExistence type="predicted"/>
<dbReference type="CDD" id="cd03789">
    <property type="entry name" value="GT9_LPS_heptosyltransferase"/>
    <property type="match status" value="1"/>
</dbReference>
<dbReference type="EMBL" id="DSFP01000022">
    <property type="protein sequence ID" value="HEW45300.1"/>
    <property type="molecule type" value="Genomic_DNA"/>
</dbReference>
<dbReference type="GO" id="GO:0005829">
    <property type="term" value="C:cytosol"/>
    <property type="evidence" value="ECO:0007669"/>
    <property type="project" value="TreeGrafter"/>
</dbReference>
<keyword evidence="1" id="KW-0328">Glycosyltransferase</keyword>
<dbReference type="AlphaFoldDB" id="A0A7C2V2J7"/>
<evidence type="ECO:0000256" key="1">
    <source>
        <dbReference type="ARBA" id="ARBA00022676"/>
    </source>
</evidence>
<dbReference type="SUPFAM" id="SSF53756">
    <property type="entry name" value="UDP-Glycosyltransferase/glycogen phosphorylase"/>
    <property type="match status" value="1"/>
</dbReference>
<dbReference type="InterPro" id="IPR002201">
    <property type="entry name" value="Glyco_trans_9"/>
</dbReference>
<comment type="caution">
    <text evidence="3">The sequence shown here is derived from an EMBL/GenBank/DDBJ whole genome shotgun (WGS) entry which is preliminary data.</text>
</comment>
<name>A0A7C2V2J7_9AQUI</name>
<dbReference type="Pfam" id="PF01075">
    <property type="entry name" value="Glyco_transf_9"/>
    <property type="match status" value="1"/>
</dbReference>
<dbReference type="GO" id="GO:0008713">
    <property type="term" value="F:ADP-heptose-lipopolysaccharide heptosyltransferase activity"/>
    <property type="evidence" value="ECO:0007669"/>
    <property type="project" value="TreeGrafter"/>
</dbReference>
<accession>A0A7C2V2J7</accession>
<sequence>MLLFYRRGGLGDTLLTFPILEILKKIGKRIWAVGNTDYFAIAKAVGWVDFVSSEVPEKEFEERIIIAHDGNVKPFPEKRVWVVEHYLRSLKLSGNFSKVLPIEPFEKSPLQGCAVLHPSSGSPKKNPPLELFLRIEDFLKRQGFKTVYLIGEADQWLKGHIKNYFESFSPLEIAKALKGARLFIGNDSGISHLASYCGLPTFLFYGPTDPVVWKPIGEKVFQISLSLECSPCFPQVCQERRCLDVKALFTSFKKAWLSSWK</sequence>
<dbReference type="InterPro" id="IPR051199">
    <property type="entry name" value="LPS_LOS_Heptosyltrfase"/>
</dbReference>
<reference evidence="3" key="1">
    <citation type="journal article" date="2020" name="mSystems">
        <title>Genome- and Community-Level Interaction Insights into Carbon Utilization and Element Cycling Functions of Hydrothermarchaeota in Hydrothermal Sediment.</title>
        <authorList>
            <person name="Zhou Z."/>
            <person name="Liu Y."/>
            <person name="Xu W."/>
            <person name="Pan J."/>
            <person name="Luo Z.H."/>
            <person name="Li M."/>
        </authorList>
    </citation>
    <scope>NUCLEOTIDE SEQUENCE [LARGE SCALE GENOMIC DNA]</scope>
    <source>
        <strain evidence="3">SpSt-132</strain>
    </source>
</reference>
<gene>
    <name evidence="3" type="ORF">ENO47_01310</name>
</gene>
<protein>
    <submittedName>
        <fullName evidence="3">Lipopolysaccharide heptosyltransferase family protein</fullName>
    </submittedName>
</protein>
<dbReference type="PANTHER" id="PTHR30160:SF23">
    <property type="match status" value="1"/>
</dbReference>